<feature type="region of interest" description="Disordered" evidence="1">
    <location>
        <begin position="1311"/>
        <end position="1354"/>
    </location>
</feature>
<feature type="compositionally biased region" description="Polar residues" evidence="1">
    <location>
        <begin position="1686"/>
        <end position="1719"/>
    </location>
</feature>
<reference evidence="2 3" key="1">
    <citation type="journal article" date="2022" name="bioRxiv">
        <title>Genomics of Preaxostyla Flagellates Illuminates Evolutionary Transitions and the Path Towards Mitochondrial Loss.</title>
        <authorList>
            <person name="Novak L.V.F."/>
            <person name="Treitli S.C."/>
            <person name="Pyrih J."/>
            <person name="Halakuc P."/>
            <person name="Pipaliya S.V."/>
            <person name="Vacek V."/>
            <person name="Brzon O."/>
            <person name="Soukal P."/>
            <person name="Eme L."/>
            <person name="Dacks J.B."/>
            <person name="Karnkowska A."/>
            <person name="Elias M."/>
            <person name="Hampl V."/>
        </authorList>
    </citation>
    <scope>NUCLEOTIDE SEQUENCE [LARGE SCALE GENOMIC DNA]</scope>
    <source>
        <strain evidence="2">NAU3</strain>
        <tissue evidence="2">Gut</tissue>
    </source>
</reference>
<comment type="caution">
    <text evidence="2">The sequence shown here is derived from an EMBL/GenBank/DDBJ whole genome shotgun (WGS) entry which is preliminary data.</text>
</comment>
<organism evidence="2 3">
    <name type="scientific">Blattamonas nauphoetae</name>
    <dbReference type="NCBI Taxonomy" id="2049346"/>
    <lineage>
        <taxon>Eukaryota</taxon>
        <taxon>Metamonada</taxon>
        <taxon>Preaxostyla</taxon>
        <taxon>Oxymonadida</taxon>
        <taxon>Blattamonas</taxon>
    </lineage>
</organism>
<gene>
    <name evidence="2" type="ORF">BLNAU_2708</name>
</gene>
<feature type="compositionally biased region" description="Low complexity" evidence="1">
    <location>
        <begin position="1398"/>
        <end position="1408"/>
    </location>
</feature>
<feature type="region of interest" description="Disordered" evidence="1">
    <location>
        <begin position="1246"/>
        <end position="1280"/>
    </location>
</feature>
<proteinExistence type="predicted"/>
<feature type="compositionally biased region" description="Low complexity" evidence="1">
    <location>
        <begin position="1776"/>
        <end position="1785"/>
    </location>
</feature>
<feature type="region of interest" description="Disordered" evidence="1">
    <location>
        <begin position="1396"/>
        <end position="1428"/>
    </location>
</feature>
<feature type="region of interest" description="Disordered" evidence="1">
    <location>
        <begin position="1651"/>
        <end position="1734"/>
    </location>
</feature>
<evidence type="ECO:0000313" key="3">
    <source>
        <dbReference type="Proteomes" id="UP001281761"/>
    </source>
</evidence>
<feature type="region of interest" description="Disordered" evidence="1">
    <location>
        <begin position="1499"/>
        <end position="1518"/>
    </location>
</feature>
<evidence type="ECO:0000256" key="1">
    <source>
        <dbReference type="SAM" id="MobiDB-lite"/>
    </source>
</evidence>
<name>A0ABQ9YFM8_9EUKA</name>
<accession>A0ABQ9YFM8</accession>
<feature type="compositionally biased region" description="Polar residues" evidence="1">
    <location>
        <begin position="1663"/>
        <end position="1676"/>
    </location>
</feature>
<feature type="region of interest" description="Disordered" evidence="1">
    <location>
        <begin position="1763"/>
        <end position="1785"/>
    </location>
</feature>
<sequence length="1872" mass="210604">MVKDSTKKEKKRTRQLHYKGTQHHGACDRCKKAYLILPFKIFPGNSVVREVAKQAYSEPFSFDFRRLQSNCVRLQSPSMLDVQIPHLSPGPNKLLYLETSFRFCNTPYSFFGARNSLFKMFPFNSKAILEPFRFNLQARLAHQMNVDPVKLSLISSDSYLRIEQLAFHYIDALHIQFYTSLSAGATILGHHRSAQQFMRHAILIATNTSSVFNNFPRQMEPKDFSIKHATQLIESAMTSFTSSDLHRDISYSLSRSKTSEVAVGHIKLHPVYNAIISELISVFFTTTLPIAFRSPHGEILEYSVVLEFIRSYVSLHHVMLTLHHNDSQLLPYVEYVLNTPFFQSLIDSPTSPFHYLLHHPQTPSQTSFPPFELMECLDFLENSAQGAQAQFPISFYPFSSPLDSSNSTAPRITSQQQFSNPPVPISTRFFTSLLSNICPICIQQGPTMSRRSRSHLFSELETTIPQSEKHRFQHLVGKNQPEPEPRKVSFVLDVIEGTIEDGKDSFLKLVDEMDLNNEPSNESSVFTHIIAYVELSRMRQLTSQGGVSVNTIQILYDRSFPGVIDNLLHDQKPTVHSEPLIQNAKSILGDLTQFASGGQQHRQNAGATVVRAKQTQPQVDTLLSFITNPQMSVSMRLTTTLEFTITLLKAFGPLNILNTHSSIVDAVASMQSHRFASSQQAVLFRILFLMQRLLIQTGIKPHHQISSFTISDESDEPRQYLLRFFNQWTVFPANSLSLNPVPEVIVEPWTLYFLTSNAVNEFENGIKQITMRNRPTDTQNNSFNNIPSVARLVPLFQQVNDSAMNETDSSRYPLRHLLTHDQLPISRNLAIAPEWKCDMPSPERLMSSLLTEDAPPGHPTSPFEIPPYHWKGDESTFAEEVFHIVEHLNAVNQPQMWRYSFPPSLLPPQVTSPPVLDVSERVLLHHNACMALFTFFCGEFATSLSFCNSFTLSAVRVLHQTHFINPYFQPMDLLLIDQILKNYCWFLFDHMSISSSIAFPGSHVFPKIRQPDFISFDQLCHSLLLFLILLQVAAAHPDSKQISFTVTACLECLSQVAALANSQNDDISHVILPPSIINLIPNVISSISYLFTDHFRQTWMSVPAEPSTEELFDPTLTLSIHGSFPFIFDHHLTTDQAIALFPQSYPSRKKSISFRGKISAENIVPIPKEHQDTADKNTIPEIPLSTLDSLVGSIPPSRSRSLTMPFSLFAQSPFQATPSPAYPQQSQGFSPLNTAFARQNMSSSFFSPAPFSPMRMTPRRVPPQPPQPPQPSEMDVSMTESFTQPLMELEIQPEQDIQVPVADVISTYISPPAPQKQITPNRASPVRFSPRSNKTSNSQSSQSSPSEEQRSSIGSDEIVAVQIDSQPEINSQPEPHPPPDANVTLNVEQKPNIRITASSQSPPSHSSPALIHSSVPLPPPPPPPNIKHHQMQSQMIRAPQIPFPDLAIPDAVRIPQQILVQPQRFDYSTLNAGQPQIVHYPQVPQQALYSSAQQSLQPTLYSSAQQSPQPTLYSSAQQHFTQDQNPALYANQNYLGTQFHQQTQPQLHQQSQQFIQPPPQQLYLRQEPSPSGTQPFQDQYSSYLFNSQIDHPTPDYPQSMAAFSPLKQSFSKISHFSVSPASHLAPSPQFGYQVPRQQFTQASSFREIHTRSGNAIPNPPSQPVQLSQSTQRSVNRQQIQQMQTQNSRPQMTTQTNVEQTNESHTSPQPLHSRTPSIRAQQAHKGPQPQLPVQHDHLTAPKSSQKETAAEHFSLAIQTSFDTLHSDQPSLSKGRPSPHSSPTSMIITPPSYTSPSFHDERGIMGPPSTQPSYQRMEQSPEYAAVESFSPLHDSSLSRLLNMKIRLCRLRQGLHRAGTGIIHTEDVIFGNSKL</sequence>
<keyword evidence="3" id="KW-1185">Reference proteome</keyword>
<feature type="compositionally biased region" description="Pro residues" evidence="1">
    <location>
        <begin position="1416"/>
        <end position="1425"/>
    </location>
</feature>
<evidence type="ECO:0000313" key="2">
    <source>
        <dbReference type="EMBL" id="KAK2962465.1"/>
    </source>
</evidence>
<dbReference type="Proteomes" id="UP001281761">
    <property type="component" value="Unassembled WGS sequence"/>
</dbReference>
<feature type="compositionally biased region" description="Pro residues" evidence="1">
    <location>
        <begin position="1260"/>
        <end position="1271"/>
    </location>
</feature>
<feature type="compositionally biased region" description="Low complexity" evidence="1">
    <location>
        <begin position="1329"/>
        <end position="1346"/>
    </location>
</feature>
<dbReference type="EMBL" id="JARBJD010000011">
    <property type="protein sequence ID" value="KAK2962465.1"/>
    <property type="molecule type" value="Genomic_DNA"/>
</dbReference>
<protein>
    <submittedName>
        <fullName evidence="2">Uncharacterized protein</fullName>
    </submittedName>
</protein>